<evidence type="ECO:0000256" key="2">
    <source>
        <dbReference type="SAM" id="Phobius"/>
    </source>
</evidence>
<evidence type="ECO:0000256" key="1">
    <source>
        <dbReference type="SAM" id="MobiDB-lite"/>
    </source>
</evidence>
<dbReference type="EMBL" id="VCKZ01000046">
    <property type="protein sequence ID" value="TMR40684.1"/>
    <property type="molecule type" value="Genomic_DNA"/>
</dbReference>
<proteinExistence type="predicted"/>
<feature type="transmembrane region" description="Helical" evidence="2">
    <location>
        <begin position="24"/>
        <end position="43"/>
    </location>
</feature>
<feature type="transmembrane region" description="Helical" evidence="2">
    <location>
        <begin position="87"/>
        <end position="106"/>
    </location>
</feature>
<dbReference type="Proteomes" id="UP000305238">
    <property type="component" value="Unassembled WGS sequence"/>
</dbReference>
<keyword evidence="2" id="KW-1133">Transmembrane helix</keyword>
<evidence type="ECO:0000313" key="3">
    <source>
        <dbReference type="EMBL" id="TMR40684.1"/>
    </source>
</evidence>
<gene>
    <name evidence="3" type="ORF">ETD96_09430</name>
</gene>
<feature type="region of interest" description="Disordered" evidence="1">
    <location>
        <begin position="302"/>
        <end position="346"/>
    </location>
</feature>
<feature type="transmembrane region" description="Helical" evidence="2">
    <location>
        <begin position="222"/>
        <end position="241"/>
    </location>
</feature>
<feature type="transmembrane region" description="Helical" evidence="2">
    <location>
        <begin position="144"/>
        <end position="163"/>
    </location>
</feature>
<feature type="transmembrane region" description="Helical" evidence="2">
    <location>
        <begin position="277"/>
        <end position="297"/>
    </location>
</feature>
<keyword evidence="2" id="KW-0472">Membrane</keyword>
<dbReference type="RefSeq" id="WP_138635931.1">
    <property type="nucleotide sequence ID" value="NZ_VCKZ01000046.1"/>
</dbReference>
<name>A0A5S4H7F4_9ACTN</name>
<feature type="transmembrane region" description="Helical" evidence="2">
    <location>
        <begin position="175"/>
        <end position="192"/>
    </location>
</feature>
<feature type="compositionally biased region" description="Low complexity" evidence="1">
    <location>
        <begin position="314"/>
        <end position="336"/>
    </location>
</feature>
<dbReference type="GO" id="GO:0016020">
    <property type="term" value="C:membrane"/>
    <property type="evidence" value="ECO:0007669"/>
    <property type="project" value="InterPro"/>
</dbReference>
<organism evidence="3 4">
    <name type="scientific">Actinomadura geliboluensis</name>
    <dbReference type="NCBI Taxonomy" id="882440"/>
    <lineage>
        <taxon>Bacteria</taxon>
        <taxon>Bacillati</taxon>
        <taxon>Actinomycetota</taxon>
        <taxon>Actinomycetes</taxon>
        <taxon>Streptosporangiales</taxon>
        <taxon>Thermomonosporaceae</taxon>
        <taxon>Actinomadura</taxon>
    </lineage>
</organism>
<dbReference type="AlphaFoldDB" id="A0A5S4H7F4"/>
<reference evidence="3 4" key="1">
    <citation type="submission" date="2019-05" db="EMBL/GenBank/DDBJ databases">
        <title>Draft genome sequence of Actinomadura geliboluensis A8036.</title>
        <authorList>
            <person name="Saricaoglu S."/>
            <person name="Isik K."/>
        </authorList>
    </citation>
    <scope>NUCLEOTIDE SEQUENCE [LARGE SCALE GENOMIC DNA]</scope>
    <source>
        <strain evidence="3 4">A8036</strain>
    </source>
</reference>
<dbReference type="OrthoDB" id="9776359at2"/>
<protein>
    <submittedName>
        <fullName evidence="3">RnfABCDGE type electron transport complex subunit D</fullName>
    </submittedName>
</protein>
<evidence type="ECO:0000313" key="4">
    <source>
        <dbReference type="Proteomes" id="UP000305238"/>
    </source>
</evidence>
<feature type="transmembrane region" description="Helical" evidence="2">
    <location>
        <begin position="253"/>
        <end position="271"/>
    </location>
</feature>
<feature type="transmembrane region" description="Helical" evidence="2">
    <location>
        <begin position="199"/>
        <end position="216"/>
    </location>
</feature>
<dbReference type="GO" id="GO:0055085">
    <property type="term" value="P:transmembrane transport"/>
    <property type="evidence" value="ECO:0007669"/>
    <property type="project" value="InterPro"/>
</dbReference>
<keyword evidence="2" id="KW-0812">Transmembrane</keyword>
<feature type="transmembrane region" description="Helical" evidence="2">
    <location>
        <begin position="112"/>
        <end position="132"/>
    </location>
</feature>
<feature type="transmembrane region" description="Helical" evidence="2">
    <location>
        <begin position="49"/>
        <end position="66"/>
    </location>
</feature>
<sequence>MNPATTAPSAAPAAGRAKDPRVIALRRFALSITVFTILGHTVLGFEQAYATPLAALAAAYVLEIGLETLDAWATGRPRKFAANARSVAEFLLPAHITALACAMLLYPNSRLWPVVLAVTVGITSKYLIRVRVGGRVRHVMNPSNLGIAVVLVLFPWVGIAPPYQFTEWVAGPVDWLIPALILASGTMLNAMLTKKMPLILAWVGGFALQALVRTWIEGTATPSALLAMTGVAFVLFTNYMITDPGTTPFRPRGQIYFGLATAGAYGVLVAFHVVYGLFFALVAVCGLRAIGLAALSLRSRRSASGTGEPGTGSGPAASRPAARPAGAKPAAPAAGTVRLTTAEETR</sequence>
<accession>A0A5S4H7F4</accession>
<comment type="caution">
    <text evidence="3">The sequence shown here is derived from an EMBL/GenBank/DDBJ whole genome shotgun (WGS) entry which is preliminary data.</text>
</comment>
<keyword evidence="4" id="KW-1185">Reference proteome</keyword>